<accession>A0ABX2T603</accession>
<organism evidence="12 13">
    <name type="scientific">Azospirillum oleiclasticum</name>
    <dbReference type="NCBI Taxonomy" id="2735135"/>
    <lineage>
        <taxon>Bacteria</taxon>
        <taxon>Pseudomonadati</taxon>
        <taxon>Pseudomonadota</taxon>
        <taxon>Alphaproteobacteria</taxon>
        <taxon>Rhodospirillales</taxon>
        <taxon>Azospirillaceae</taxon>
        <taxon>Azospirillum</taxon>
    </lineage>
</organism>
<dbReference type="Pfam" id="PF00708">
    <property type="entry name" value="Acylphosphatase"/>
    <property type="match status" value="1"/>
</dbReference>
<feature type="active site" evidence="9">
    <location>
        <position position="42"/>
    </location>
</feature>
<evidence type="ECO:0000256" key="3">
    <source>
        <dbReference type="ARBA" id="ARBA00022598"/>
    </source>
</evidence>
<keyword evidence="6" id="KW-0862">Zinc</keyword>
<keyword evidence="9" id="KW-0378">Hydrolase</keyword>
<comment type="pathway">
    <text evidence="1 8">Protein modification; [NiFe] hydrogenase maturation.</text>
</comment>
<dbReference type="Gene3D" id="3.30.420.360">
    <property type="match status" value="1"/>
</dbReference>
<keyword evidence="5" id="KW-0863">Zinc-finger</keyword>
<dbReference type="NCBIfam" id="TIGR00143">
    <property type="entry name" value="hypF"/>
    <property type="match status" value="1"/>
</dbReference>
<feature type="domain" description="Acylphosphatase-like" evidence="10">
    <location>
        <begin position="9"/>
        <end position="94"/>
    </location>
</feature>
<evidence type="ECO:0000259" key="11">
    <source>
        <dbReference type="PROSITE" id="PS51163"/>
    </source>
</evidence>
<dbReference type="InterPro" id="IPR041440">
    <property type="entry name" value="HypF_C"/>
</dbReference>
<evidence type="ECO:0000256" key="9">
    <source>
        <dbReference type="PROSITE-ProRule" id="PRU00520"/>
    </source>
</evidence>
<keyword evidence="4" id="KW-0479">Metal-binding</keyword>
<dbReference type="InterPro" id="IPR036046">
    <property type="entry name" value="Acylphosphatase-like_dom_sf"/>
</dbReference>
<evidence type="ECO:0000256" key="7">
    <source>
        <dbReference type="ARBA" id="ARBA00048220"/>
    </source>
</evidence>
<dbReference type="Pfam" id="PF17788">
    <property type="entry name" value="HypF_C"/>
    <property type="match status" value="1"/>
</dbReference>
<evidence type="ECO:0000256" key="8">
    <source>
        <dbReference type="PIRNR" id="PIRNR006256"/>
    </source>
</evidence>
<dbReference type="PIRSF" id="PIRSF006256">
    <property type="entry name" value="CMPcnvr_hdrg_mat"/>
    <property type="match status" value="1"/>
</dbReference>
<evidence type="ECO:0000313" key="12">
    <source>
        <dbReference type="EMBL" id="NYZ19678.1"/>
    </source>
</evidence>
<dbReference type="SUPFAM" id="SSF54975">
    <property type="entry name" value="Acylphosphatase/BLUF domain-like"/>
    <property type="match status" value="1"/>
</dbReference>
<dbReference type="InterPro" id="IPR017968">
    <property type="entry name" value="Acylphosphatase_CS"/>
</dbReference>
<dbReference type="Pfam" id="PF07503">
    <property type="entry name" value="zf-HYPF"/>
    <property type="match status" value="2"/>
</dbReference>
<protein>
    <recommendedName>
        <fullName evidence="8">Carbamoyltransferase HypF</fullName>
        <ecNumber evidence="8">6.2.-.-</ecNumber>
    </recommendedName>
</protein>
<dbReference type="InterPro" id="IPR004421">
    <property type="entry name" value="Carbamoyltransferase_HypF"/>
</dbReference>
<dbReference type="InterPro" id="IPR001792">
    <property type="entry name" value="Acylphosphatase-like_dom"/>
</dbReference>
<evidence type="ECO:0000259" key="10">
    <source>
        <dbReference type="PROSITE" id="PS51160"/>
    </source>
</evidence>
<keyword evidence="13" id="KW-1185">Reference proteome</keyword>
<dbReference type="SUPFAM" id="SSF55821">
    <property type="entry name" value="YrdC/RibB"/>
    <property type="match status" value="1"/>
</dbReference>
<dbReference type="PROSITE" id="PS51163">
    <property type="entry name" value="YRDC"/>
    <property type="match status" value="1"/>
</dbReference>
<dbReference type="InterPro" id="IPR017945">
    <property type="entry name" value="DHBP_synth_RibB-like_a/b_dom"/>
</dbReference>
<evidence type="ECO:0000313" key="13">
    <source>
        <dbReference type="Proteomes" id="UP000584642"/>
    </source>
</evidence>
<dbReference type="InterPro" id="IPR011125">
    <property type="entry name" value="Znf_HypF"/>
</dbReference>
<dbReference type="InterPro" id="IPR051060">
    <property type="entry name" value="Carbamoyltrans_HypF-like"/>
</dbReference>
<dbReference type="PROSITE" id="PS51160">
    <property type="entry name" value="ACYLPHOSPHATASE_3"/>
    <property type="match status" value="1"/>
</dbReference>
<gene>
    <name evidence="12" type="primary">hypF</name>
    <name evidence="12" type="ORF">HND93_08135</name>
</gene>
<evidence type="ECO:0000256" key="5">
    <source>
        <dbReference type="ARBA" id="ARBA00022771"/>
    </source>
</evidence>
<evidence type="ECO:0000256" key="4">
    <source>
        <dbReference type="ARBA" id="ARBA00022723"/>
    </source>
</evidence>
<dbReference type="EC" id="6.2.-.-" evidence="8"/>
<dbReference type="Pfam" id="PF22521">
    <property type="entry name" value="HypF_C_2"/>
    <property type="match status" value="1"/>
</dbReference>
<name>A0ABX2T603_9PROT</name>
<proteinExistence type="inferred from homology"/>
<dbReference type="Proteomes" id="UP000584642">
    <property type="component" value="Unassembled WGS sequence"/>
</dbReference>
<dbReference type="Pfam" id="PF01300">
    <property type="entry name" value="Sua5_yciO_yrdC"/>
    <property type="match status" value="1"/>
</dbReference>
<dbReference type="Gene3D" id="3.30.110.120">
    <property type="match status" value="1"/>
</dbReference>
<dbReference type="PANTHER" id="PTHR42959:SF1">
    <property type="entry name" value="CARBAMOYLTRANSFERASE HYPF"/>
    <property type="match status" value="1"/>
</dbReference>
<dbReference type="PANTHER" id="PTHR42959">
    <property type="entry name" value="CARBAMOYLTRANSFERASE"/>
    <property type="match status" value="1"/>
</dbReference>
<comment type="catalytic activity">
    <reaction evidence="9">
        <text>an acyl phosphate + H2O = a carboxylate + phosphate + H(+)</text>
        <dbReference type="Rhea" id="RHEA:14965"/>
        <dbReference type="ChEBI" id="CHEBI:15377"/>
        <dbReference type="ChEBI" id="CHEBI:15378"/>
        <dbReference type="ChEBI" id="CHEBI:29067"/>
        <dbReference type="ChEBI" id="CHEBI:43474"/>
        <dbReference type="ChEBI" id="CHEBI:59918"/>
        <dbReference type="EC" id="3.6.1.7"/>
    </reaction>
</comment>
<dbReference type="Gene3D" id="3.90.870.50">
    <property type="match status" value="1"/>
</dbReference>
<dbReference type="InterPro" id="IPR055128">
    <property type="entry name" value="HypF_C_2"/>
</dbReference>
<dbReference type="InterPro" id="IPR006070">
    <property type="entry name" value="Sua5-like_dom"/>
</dbReference>
<evidence type="ECO:0000256" key="6">
    <source>
        <dbReference type="ARBA" id="ARBA00022833"/>
    </source>
</evidence>
<keyword evidence="3" id="KW-0436">Ligase</keyword>
<dbReference type="PROSITE" id="PS00150">
    <property type="entry name" value="ACYLPHOSPHATASE_1"/>
    <property type="match status" value="1"/>
</dbReference>
<sequence length="776" mass="80907">MGTGPEGMRLRLRVRGQVQGVGFRPFVHGLAARLGLTGWVLNDADGVLLEAQGPGLDALPELLTNGAPPLARIDAVEVTALEPVAEEGGFAIRASDASGRAATMIGPDATVCPDCLAELFDHGDRRHLYPFLNCTHCGPRFTITRRLPYDRPQTSMAAFPMCGACAREYHDPADRRFHAQPTACPDCGPRLSHPIPDVLAAIRAGRIVAVKGLGGFHLACDAFSAGAVDRLRRVKQRNGKPFALMVANAASARRFVELGEAERLTLEDRARPILLLRRHPAGEGANGAEADRLAPGIAPDLGWLGIMLPYTPIHHLLFHEAAGRPAGTGWLEQPQDLALVMTSANPGGEPLAIDDAEAERRLAGIADLIVGHDREILVRADDSVLRLVAGAPAFLRRGRGHVPVPIRLPRAVPPLLAVGGHLKTTVCVTRGAEAFLSQHIGDLDNPATVGFLEETVEHLLRVLEVEPAAVAHDLHPDFQSTRYAAGLGRPLVPVQHHHAHVAAVLAEHGVEGDAVGLALDGFGLGADGGSWGGELLLAEAGGGFQRLGHLATLAQPGGDVAARQPWRMAAAALVALGRGGEVVPRFAAFGPAEGVRRMVERGIGAPPTSSCGRLFDAACGLLGVRPVAGFEGEAPMVLESLVRSPAVMDGGWSVREEGGARVLDPLPLLGRLADMEAQAGADLFHGTLAAALVDWAMPVLEGRGLGSVALSGGCLMNAVLAEGLAAGFAARGVRALLPRLAPANDGGLALGQAWVAATLPGAGVLSVGRPDRGGLP</sequence>
<evidence type="ECO:0000256" key="1">
    <source>
        <dbReference type="ARBA" id="ARBA00004711"/>
    </source>
</evidence>
<comment type="caution">
    <text evidence="12">The sequence shown here is derived from an EMBL/GenBank/DDBJ whole genome shotgun (WGS) entry which is preliminary data.</text>
</comment>
<comment type="function">
    <text evidence="8">Involved in the maturation of [NiFe] hydrogenases. Along with HypE, it catalyzes the synthesis of the CN ligands of the active site iron of [NiFe]-hydrogenases. HypF functions as a carbamoyl transferase using carbamoylphosphate as a substrate and transferring the carboxamido moiety in an ATP-dependent reaction to the thiolate of the C-terminal cysteine of HypE yielding a protein-S-carboxamide.</text>
</comment>
<reference evidence="12 13" key="1">
    <citation type="submission" date="2020-05" db="EMBL/GenBank/DDBJ databases">
        <title>Azospirillum oleiclasticum sp. nov, a nitrogen-fixing and heavy crude oil-emulsifying bacterium isolated from the crude oil of Yumen Oilfield.</title>
        <authorList>
            <person name="Wu D."/>
            <person name="Cai M."/>
            <person name="Zhang X."/>
        </authorList>
    </citation>
    <scope>NUCLEOTIDE SEQUENCE [LARGE SCALE GENOMIC DNA]</scope>
    <source>
        <strain evidence="12 13">ROY-1-1-2</strain>
    </source>
</reference>
<feature type="active site" evidence="9">
    <location>
        <position position="24"/>
    </location>
</feature>
<comment type="similarity">
    <text evidence="2 8">Belongs to the carbamoyltransferase HypF family.</text>
</comment>
<feature type="domain" description="YrdC-like" evidence="11">
    <location>
        <begin position="192"/>
        <end position="400"/>
    </location>
</feature>
<comment type="catalytic activity">
    <reaction evidence="7 8">
        <text>C-terminal L-cysteinyl-[HypE protein] + carbamoyl phosphate + ATP + H2O = C-terminal S-carboxamide-L-cysteinyl-[HypE protein] + AMP + phosphate + diphosphate + H(+)</text>
        <dbReference type="Rhea" id="RHEA:55636"/>
        <dbReference type="Rhea" id="RHEA-COMP:14247"/>
        <dbReference type="Rhea" id="RHEA-COMP:14392"/>
        <dbReference type="ChEBI" id="CHEBI:15377"/>
        <dbReference type="ChEBI" id="CHEBI:15378"/>
        <dbReference type="ChEBI" id="CHEBI:30616"/>
        <dbReference type="ChEBI" id="CHEBI:33019"/>
        <dbReference type="ChEBI" id="CHEBI:43474"/>
        <dbReference type="ChEBI" id="CHEBI:58228"/>
        <dbReference type="ChEBI" id="CHEBI:76913"/>
        <dbReference type="ChEBI" id="CHEBI:139126"/>
        <dbReference type="ChEBI" id="CHEBI:456215"/>
    </reaction>
</comment>
<dbReference type="EMBL" id="JABFDB010000004">
    <property type="protein sequence ID" value="NYZ19678.1"/>
    <property type="molecule type" value="Genomic_DNA"/>
</dbReference>
<evidence type="ECO:0000256" key="2">
    <source>
        <dbReference type="ARBA" id="ARBA00008097"/>
    </source>
</evidence>
<dbReference type="Gene3D" id="3.30.420.40">
    <property type="match status" value="1"/>
</dbReference>